<dbReference type="STRING" id="1802362.A2806_02395"/>
<feature type="transmembrane region" description="Helical" evidence="1">
    <location>
        <begin position="80"/>
        <end position="102"/>
    </location>
</feature>
<feature type="transmembrane region" description="Helical" evidence="1">
    <location>
        <begin position="9"/>
        <end position="31"/>
    </location>
</feature>
<name>A0A1G2PHP9_9BACT</name>
<reference evidence="2 3" key="1">
    <citation type="journal article" date="2016" name="Nat. Commun.">
        <title>Thousands of microbial genomes shed light on interconnected biogeochemical processes in an aquifer system.</title>
        <authorList>
            <person name="Anantharaman K."/>
            <person name="Brown C.T."/>
            <person name="Hug L.A."/>
            <person name="Sharon I."/>
            <person name="Castelle C.J."/>
            <person name="Probst A.J."/>
            <person name="Thomas B.C."/>
            <person name="Singh A."/>
            <person name="Wilkins M.J."/>
            <person name="Karaoz U."/>
            <person name="Brodie E.L."/>
            <person name="Williams K.H."/>
            <person name="Hubbard S.S."/>
            <person name="Banfield J.F."/>
        </authorList>
    </citation>
    <scope>NUCLEOTIDE SEQUENCE [LARGE SCALE GENOMIC DNA]</scope>
</reference>
<keyword evidence="1" id="KW-0812">Transmembrane</keyword>
<proteinExistence type="predicted"/>
<comment type="caution">
    <text evidence="2">The sequence shown here is derived from an EMBL/GenBank/DDBJ whole genome shotgun (WGS) entry which is preliminary data.</text>
</comment>
<evidence type="ECO:0000313" key="3">
    <source>
        <dbReference type="Proteomes" id="UP000177629"/>
    </source>
</evidence>
<dbReference type="Proteomes" id="UP000177629">
    <property type="component" value="Unassembled WGS sequence"/>
</dbReference>
<evidence type="ECO:0000313" key="2">
    <source>
        <dbReference type="EMBL" id="OHA47868.1"/>
    </source>
</evidence>
<feature type="transmembrane region" description="Helical" evidence="1">
    <location>
        <begin position="43"/>
        <end position="60"/>
    </location>
</feature>
<sequence length="132" mass="14554">MPQKTQKVLWFAFVGAIVIYNLIAFAIHASGTVFEIDFAVPRIFFYGMLFLAFGDLVVIYRLSAPLRESALPITPQKQQALFVISLALAEAIAILGLVFFFLGGEIKIMWLLSALSLIGMALAFPKKLNTSP</sequence>
<gene>
    <name evidence="2" type="ORF">A2806_02395</name>
</gene>
<protein>
    <submittedName>
        <fullName evidence="2">Uncharacterized protein</fullName>
    </submittedName>
</protein>
<dbReference type="AlphaFoldDB" id="A0A1G2PHP9"/>
<keyword evidence="1" id="KW-0472">Membrane</keyword>
<dbReference type="EMBL" id="MHSS01000013">
    <property type="protein sequence ID" value="OHA47868.1"/>
    <property type="molecule type" value="Genomic_DNA"/>
</dbReference>
<feature type="transmembrane region" description="Helical" evidence="1">
    <location>
        <begin position="108"/>
        <end position="125"/>
    </location>
</feature>
<organism evidence="2 3">
    <name type="scientific">Candidatus Terrybacteria bacterium RIFCSPHIGHO2_01_FULL_48_17</name>
    <dbReference type="NCBI Taxonomy" id="1802362"/>
    <lineage>
        <taxon>Bacteria</taxon>
        <taxon>Candidatus Terryibacteriota</taxon>
    </lineage>
</organism>
<keyword evidence="1" id="KW-1133">Transmembrane helix</keyword>
<evidence type="ECO:0000256" key="1">
    <source>
        <dbReference type="SAM" id="Phobius"/>
    </source>
</evidence>
<accession>A0A1G2PHP9</accession>